<keyword evidence="1" id="KW-0808">Transferase</keyword>
<dbReference type="GO" id="GO:0016740">
    <property type="term" value="F:transferase activity"/>
    <property type="evidence" value="ECO:0007669"/>
    <property type="project" value="UniProtKB-KW"/>
</dbReference>
<sequence length="465" mass="53824">MNKKIFVLLPDGVGLRNFAFTQFRDFGMKKGFEVVYWNNTVFDLSRLGFKEVKIEKFKCHPLTDLLKTAKVQIDLNLNIKRENDKVYDSYRFPFSYHTLKNTLKSIAIHLIMFVFSSEKGIRKIRKTIISKEKTTTYYQDCINTLEKEKPAMVFCTNQRITLAVAPILAAQDLGIPTATFIFSWDNLPKATMVVETDYYIVWSDYMKAELLFYYPYIKTEQVFVTGTPQFEPHFDKSLLRDKKDFFNLHGLNLNRKYICFSGDDVTTSPDDEKYLADVAVAIESLNAKGGNLGIIFRRCPVDFSNRYDSVLKRYSDIIVSINPLWNQSGNTWNTVMPTAEDIALQVNIISNSELVVNIASSMVFDFVAFNKPCLYINYDVKDKRRKDWSSKNIYNFIHFRSMPTKDSVFWINDPNEIAEIIEKMLGDDSKKITANAQLWFEKINAHPAELASVRIWDSIAEIIGK</sequence>
<reference evidence="1 2" key="1">
    <citation type="submission" date="2018-04" db="EMBL/GenBank/DDBJ databases">
        <title>Flavobacterium sp. nov., isolated from glacier ice.</title>
        <authorList>
            <person name="Liu Q."/>
            <person name="Xin Y.-H."/>
        </authorList>
    </citation>
    <scope>NUCLEOTIDE SEQUENCE [LARGE SCALE GENOMIC DNA]</scope>
    <source>
        <strain evidence="1 2">RB1R5</strain>
    </source>
</reference>
<protein>
    <submittedName>
        <fullName evidence="1">UDP-glycosyltransferase</fullName>
    </submittedName>
</protein>
<organism evidence="1 2">
    <name type="scientific">Flavobacterium psychrotolerans</name>
    <dbReference type="NCBI Taxonomy" id="2169410"/>
    <lineage>
        <taxon>Bacteria</taxon>
        <taxon>Pseudomonadati</taxon>
        <taxon>Bacteroidota</taxon>
        <taxon>Flavobacteriia</taxon>
        <taxon>Flavobacteriales</taxon>
        <taxon>Flavobacteriaceae</taxon>
        <taxon>Flavobacterium</taxon>
    </lineage>
</organism>
<dbReference type="EMBL" id="QCZI01000028">
    <property type="protein sequence ID" value="PWA03894.1"/>
    <property type="molecule type" value="Genomic_DNA"/>
</dbReference>
<dbReference type="Gene3D" id="3.40.50.12580">
    <property type="match status" value="1"/>
</dbReference>
<dbReference type="OrthoDB" id="913551at2"/>
<proteinExistence type="predicted"/>
<evidence type="ECO:0000313" key="1">
    <source>
        <dbReference type="EMBL" id="PWA03894.1"/>
    </source>
</evidence>
<keyword evidence="2" id="KW-1185">Reference proteome</keyword>
<accession>A0A2U1JFY4</accession>
<dbReference type="AlphaFoldDB" id="A0A2U1JFY4"/>
<dbReference type="Proteomes" id="UP000245449">
    <property type="component" value="Unassembled WGS sequence"/>
</dbReference>
<dbReference type="SUPFAM" id="SSF53756">
    <property type="entry name" value="UDP-Glycosyltransferase/glycogen phosphorylase"/>
    <property type="match status" value="1"/>
</dbReference>
<dbReference type="RefSeq" id="WP_116725956.1">
    <property type="nucleotide sequence ID" value="NZ_QCZI01000028.1"/>
</dbReference>
<evidence type="ECO:0000313" key="2">
    <source>
        <dbReference type="Proteomes" id="UP000245449"/>
    </source>
</evidence>
<comment type="caution">
    <text evidence="1">The sequence shown here is derived from an EMBL/GenBank/DDBJ whole genome shotgun (WGS) entry which is preliminary data.</text>
</comment>
<name>A0A2U1JFY4_9FLAO</name>
<dbReference type="InterPro" id="IPR043148">
    <property type="entry name" value="TagF_C"/>
</dbReference>
<gene>
    <name evidence="1" type="ORF">DB895_13830</name>
</gene>